<evidence type="ECO:0000313" key="4">
    <source>
        <dbReference type="Proteomes" id="UP001231189"/>
    </source>
</evidence>
<dbReference type="PANTHER" id="PTHR32343:SF26">
    <property type="entry name" value="RNA-BINDING (RRM_RBD_RNP MOTIFS) FAMILY PROTEIN"/>
    <property type="match status" value="1"/>
</dbReference>
<protein>
    <recommendedName>
        <fullName evidence="2">RRM domain-containing protein</fullName>
    </recommendedName>
</protein>
<dbReference type="PROSITE" id="PS50102">
    <property type="entry name" value="RRM"/>
    <property type="match status" value="1"/>
</dbReference>
<proteinExistence type="predicted"/>
<dbReference type="GO" id="GO:0003723">
    <property type="term" value="F:RNA binding"/>
    <property type="evidence" value="ECO:0007669"/>
    <property type="project" value="UniProtKB-UniRule"/>
</dbReference>
<dbReference type="InterPro" id="IPR034360">
    <property type="entry name" value="Vip1-like_RRM_plant"/>
</dbReference>
<keyword evidence="4" id="KW-1185">Reference proteome</keyword>
<dbReference type="InterPro" id="IPR000504">
    <property type="entry name" value="RRM_dom"/>
</dbReference>
<dbReference type="InterPro" id="IPR035979">
    <property type="entry name" value="RBD_domain_sf"/>
</dbReference>
<dbReference type="Proteomes" id="UP001231189">
    <property type="component" value="Unassembled WGS sequence"/>
</dbReference>
<name>A0AAD8TQ76_LOLMU</name>
<feature type="domain" description="RRM" evidence="2">
    <location>
        <begin position="6"/>
        <end position="80"/>
    </location>
</feature>
<evidence type="ECO:0000259" key="2">
    <source>
        <dbReference type="PROSITE" id="PS50102"/>
    </source>
</evidence>
<comment type="caution">
    <text evidence="3">The sequence shown here is derived from an EMBL/GenBank/DDBJ whole genome shotgun (WGS) entry which is preliminary data.</text>
</comment>
<organism evidence="3 4">
    <name type="scientific">Lolium multiflorum</name>
    <name type="common">Italian ryegrass</name>
    <name type="synonym">Lolium perenne subsp. multiflorum</name>
    <dbReference type="NCBI Taxonomy" id="4521"/>
    <lineage>
        <taxon>Eukaryota</taxon>
        <taxon>Viridiplantae</taxon>
        <taxon>Streptophyta</taxon>
        <taxon>Embryophyta</taxon>
        <taxon>Tracheophyta</taxon>
        <taxon>Spermatophyta</taxon>
        <taxon>Magnoliopsida</taxon>
        <taxon>Liliopsida</taxon>
        <taxon>Poales</taxon>
        <taxon>Poaceae</taxon>
        <taxon>BOP clade</taxon>
        <taxon>Pooideae</taxon>
        <taxon>Poodae</taxon>
        <taxon>Poeae</taxon>
        <taxon>Poeae Chloroplast Group 2 (Poeae type)</taxon>
        <taxon>Loliodinae</taxon>
        <taxon>Loliinae</taxon>
        <taxon>Lolium</taxon>
    </lineage>
</organism>
<sequence>MSGTGYTVEVTNLSSNASESDLHDFFSFSGPIEHIDLIRSGGYGSTAYVTFKEPYALETAVLLSGATIVDQPVCISRWGQPDEPSNFWDRPTWQPDEPSNFWDRPTWQAEEEIVYRDYQACQFNSTPQEAFTVAQDVVKTMLARGYILSKDALSKARAFDESYQITGSAAAKAAELSKRIGLTDRVSAGYGAIRSVDETYNVSGTTRTVASVTGRTAVKVANGILTSSYFSAGAMMVSEALTRAAKAAENLAAHGRQN</sequence>
<dbReference type="SUPFAM" id="SSF54928">
    <property type="entry name" value="RNA-binding domain, RBD"/>
    <property type="match status" value="1"/>
</dbReference>
<dbReference type="AlphaFoldDB" id="A0AAD8TQ76"/>
<evidence type="ECO:0000313" key="3">
    <source>
        <dbReference type="EMBL" id="KAK1685736.1"/>
    </source>
</evidence>
<dbReference type="CDD" id="cd12269">
    <property type="entry name" value="RRM_Vip1_like"/>
    <property type="match status" value="1"/>
</dbReference>
<reference evidence="3" key="1">
    <citation type="submission" date="2023-07" db="EMBL/GenBank/DDBJ databases">
        <title>A chromosome-level genome assembly of Lolium multiflorum.</title>
        <authorList>
            <person name="Chen Y."/>
            <person name="Copetti D."/>
            <person name="Kolliker R."/>
            <person name="Studer B."/>
        </authorList>
    </citation>
    <scope>NUCLEOTIDE SEQUENCE</scope>
    <source>
        <strain evidence="3">02402/16</strain>
        <tissue evidence="3">Leaf</tissue>
    </source>
</reference>
<evidence type="ECO:0000256" key="1">
    <source>
        <dbReference type="PROSITE-ProRule" id="PRU00176"/>
    </source>
</evidence>
<dbReference type="Gene3D" id="3.30.70.330">
    <property type="match status" value="1"/>
</dbReference>
<keyword evidence="1" id="KW-0694">RNA-binding</keyword>
<accession>A0AAD8TQ76</accession>
<dbReference type="InterPro" id="IPR012677">
    <property type="entry name" value="Nucleotide-bd_a/b_plait_sf"/>
</dbReference>
<dbReference type="EMBL" id="JAUUTY010000002">
    <property type="protein sequence ID" value="KAK1685736.1"/>
    <property type="molecule type" value="Genomic_DNA"/>
</dbReference>
<dbReference type="SMART" id="SM00360">
    <property type="entry name" value="RRM"/>
    <property type="match status" value="1"/>
</dbReference>
<gene>
    <name evidence="3" type="ORF">QYE76_046584</name>
</gene>
<dbReference type="PANTHER" id="PTHR32343">
    <property type="entry name" value="SERINE/ARGININE-RICH SPLICING FACTOR"/>
    <property type="match status" value="1"/>
</dbReference>
<dbReference type="Pfam" id="PF00076">
    <property type="entry name" value="RRM_1"/>
    <property type="match status" value="1"/>
</dbReference>